<protein>
    <submittedName>
        <fullName evidence="1">Uncharacterized protein</fullName>
    </submittedName>
</protein>
<sequence length="232" mass="26134">MSQVSAFETWFLIQKEAERLVAVCPDSMFFVEEDTKENKSSWADLASYIQESGSLCELQEGTLLGAVKFNGVLPWERDADITFHTNNFSTILGLRDKLKEAGYILRKGKEPWCCVDGVEAGGTFTLASSYWVAELYGQHLMDSEKLLKQNIKPTVVHFDGERVTTPTSPGLFSRNRYGYEIYQHAPHWMGSSSQASGWAFYNPGSFPQCKVPDHHACLDQYLADGNLHFKSL</sequence>
<keyword evidence="2" id="KW-1185">Reference proteome</keyword>
<dbReference type="EMBL" id="VXIV02000433">
    <property type="protein sequence ID" value="KAF6038296.1"/>
    <property type="molecule type" value="Genomic_DNA"/>
</dbReference>
<accession>A0A7J7KLC5</accession>
<name>A0A7J7KLC5_BUGNE</name>
<dbReference type="InterPro" id="IPR052613">
    <property type="entry name" value="LicD_transferase"/>
</dbReference>
<gene>
    <name evidence="1" type="ORF">EB796_003394</name>
</gene>
<dbReference type="AlphaFoldDB" id="A0A7J7KLC5"/>
<evidence type="ECO:0000313" key="2">
    <source>
        <dbReference type="Proteomes" id="UP000593567"/>
    </source>
</evidence>
<dbReference type="OrthoDB" id="6358690at2759"/>
<evidence type="ECO:0000313" key="1">
    <source>
        <dbReference type="EMBL" id="KAF6038296.1"/>
    </source>
</evidence>
<organism evidence="1 2">
    <name type="scientific">Bugula neritina</name>
    <name type="common">Brown bryozoan</name>
    <name type="synonym">Sertularia neritina</name>
    <dbReference type="NCBI Taxonomy" id="10212"/>
    <lineage>
        <taxon>Eukaryota</taxon>
        <taxon>Metazoa</taxon>
        <taxon>Spiralia</taxon>
        <taxon>Lophotrochozoa</taxon>
        <taxon>Bryozoa</taxon>
        <taxon>Gymnolaemata</taxon>
        <taxon>Cheilostomatida</taxon>
        <taxon>Flustrina</taxon>
        <taxon>Buguloidea</taxon>
        <taxon>Bugulidae</taxon>
        <taxon>Bugula</taxon>
    </lineage>
</organism>
<comment type="caution">
    <text evidence="1">The sequence shown here is derived from an EMBL/GenBank/DDBJ whole genome shotgun (WGS) entry which is preliminary data.</text>
</comment>
<dbReference type="Proteomes" id="UP000593567">
    <property type="component" value="Unassembled WGS sequence"/>
</dbReference>
<proteinExistence type="predicted"/>
<dbReference type="PANTHER" id="PTHR13627:SF34">
    <property type="entry name" value="RIBITOL-5-PHOSPHATE TRANSFERASE"/>
    <property type="match status" value="1"/>
</dbReference>
<dbReference type="PANTHER" id="PTHR13627">
    <property type="entry name" value="FUKUTIN RELATED PROTEIN"/>
    <property type="match status" value="1"/>
</dbReference>
<reference evidence="1" key="1">
    <citation type="submission" date="2020-06" db="EMBL/GenBank/DDBJ databases">
        <title>Draft genome of Bugula neritina, a colonial animal packing powerful symbionts and potential medicines.</title>
        <authorList>
            <person name="Rayko M."/>
        </authorList>
    </citation>
    <scope>NUCLEOTIDE SEQUENCE [LARGE SCALE GENOMIC DNA]</scope>
    <source>
        <strain evidence="1">Kwan_BN1</strain>
    </source>
</reference>